<evidence type="ECO:0000256" key="1">
    <source>
        <dbReference type="SAM" id="Coils"/>
    </source>
</evidence>
<evidence type="ECO:0000313" key="3">
    <source>
        <dbReference type="Proteomes" id="UP000224567"/>
    </source>
</evidence>
<dbReference type="EMBL" id="MLFT02000011">
    <property type="protein sequence ID" value="PHT34230.1"/>
    <property type="molecule type" value="Genomic_DNA"/>
</dbReference>
<dbReference type="Proteomes" id="UP000224567">
    <property type="component" value="Unassembled WGS sequence"/>
</dbReference>
<accession>A0A2G2VMN1</accession>
<protein>
    <submittedName>
        <fullName evidence="2">Uncharacterized protein</fullName>
    </submittedName>
</protein>
<keyword evidence="3" id="KW-1185">Reference proteome</keyword>
<gene>
    <name evidence="2" type="ORF">CQW23_26030</name>
</gene>
<comment type="caution">
    <text evidence="2">The sequence shown here is derived from an EMBL/GenBank/DDBJ whole genome shotgun (WGS) entry which is preliminary data.</text>
</comment>
<evidence type="ECO:0000313" key="2">
    <source>
        <dbReference type="EMBL" id="PHT34230.1"/>
    </source>
</evidence>
<dbReference type="OrthoDB" id="658575at2759"/>
<feature type="coiled-coil region" evidence="1">
    <location>
        <begin position="24"/>
        <end position="107"/>
    </location>
</feature>
<dbReference type="STRING" id="33114.A0A2G2VMN1"/>
<sequence>MLYPMPRAFIANVLRIQGSSRNLLEATEDTIEELRIEAKMWERNARKLMLDLDILRKEFTSQSKKQVELVTDLSTAYSEQGNLKREIENLKVMLEKSTEKRDMTEDSIFQSRGQKKELENEIRHQQELMW</sequence>
<dbReference type="PANTHER" id="PTHR47270">
    <property type="entry name" value="PROTEIN MLP1-LIKE"/>
    <property type="match status" value="1"/>
</dbReference>
<organism evidence="2 3">
    <name type="scientific">Capsicum baccatum</name>
    <name type="common">Peruvian pepper</name>
    <dbReference type="NCBI Taxonomy" id="33114"/>
    <lineage>
        <taxon>Eukaryota</taxon>
        <taxon>Viridiplantae</taxon>
        <taxon>Streptophyta</taxon>
        <taxon>Embryophyta</taxon>
        <taxon>Tracheophyta</taxon>
        <taxon>Spermatophyta</taxon>
        <taxon>Magnoliopsida</taxon>
        <taxon>eudicotyledons</taxon>
        <taxon>Gunneridae</taxon>
        <taxon>Pentapetalae</taxon>
        <taxon>asterids</taxon>
        <taxon>lamiids</taxon>
        <taxon>Solanales</taxon>
        <taxon>Solanaceae</taxon>
        <taxon>Solanoideae</taxon>
        <taxon>Capsiceae</taxon>
        <taxon>Capsicum</taxon>
    </lineage>
</organism>
<proteinExistence type="predicted"/>
<dbReference type="PANTHER" id="PTHR47270:SF3">
    <property type="entry name" value="HYPOTETICAL PROTEIN"/>
    <property type="match status" value="1"/>
</dbReference>
<dbReference type="AlphaFoldDB" id="A0A2G2VMN1"/>
<keyword evidence="1" id="KW-0175">Coiled coil</keyword>
<name>A0A2G2VMN1_CAPBA</name>
<reference evidence="2 3" key="1">
    <citation type="journal article" date="2017" name="Genome Biol.">
        <title>New reference genome sequences of hot pepper reveal the massive evolution of plant disease-resistance genes by retroduplication.</title>
        <authorList>
            <person name="Kim S."/>
            <person name="Park J."/>
            <person name="Yeom S.I."/>
            <person name="Kim Y.M."/>
            <person name="Seo E."/>
            <person name="Kim K.T."/>
            <person name="Kim M.S."/>
            <person name="Lee J.M."/>
            <person name="Cheong K."/>
            <person name="Shin H.S."/>
            <person name="Kim S.B."/>
            <person name="Han K."/>
            <person name="Lee J."/>
            <person name="Park M."/>
            <person name="Lee H.A."/>
            <person name="Lee H.Y."/>
            <person name="Lee Y."/>
            <person name="Oh S."/>
            <person name="Lee J.H."/>
            <person name="Choi E."/>
            <person name="Choi E."/>
            <person name="Lee S.E."/>
            <person name="Jeon J."/>
            <person name="Kim H."/>
            <person name="Choi G."/>
            <person name="Song H."/>
            <person name="Lee J."/>
            <person name="Lee S.C."/>
            <person name="Kwon J.K."/>
            <person name="Lee H.Y."/>
            <person name="Koo N."/>
            <person name="Hong Y."/>
            <person name="Kim R.W."/>
            <person name="Kang W.H."/>
            <person name="Huh J.H."/>
            <person name="Kang B.C."/>
            <person name="Yang T.J."/>
            <person name="Lee Y.H."/>
            <person name="Bennetzen J.L."/>
            <person name="Choi D."/>
        </authorList>
    </citation>
    <scope>NUCLEOTIDE SEQUENCE [LARGE SCALE GENOMIC DNA]</scope>
    <source>
        <strain evidence="3">cv. PBC81</strain>
    </source>
</reference>
<reference evidence="3" key="2">
    <citation type="journal article" date="2017" name="J. Anim. Genet.">
        <title>Multiple reference genome sequences of hot pepper reveal the massive evolution of plant disease resistance genes by retroduplication.</title>
        <authorList>
            <person name="Kim S."/>
            <person name="Park J."/>
            <person name="Yeom S.-I."/>
            <person name="Kim Y.-M."/>
            <person name="Seo E."/>
            <person name="Kim K.-T."/>
            <person name="Kim M.-S."/>
            <person name="Lee J.M."/>
            <person name="Cheong K."/>
            <person name="Shin H.-S."/>
            <person name="Kim S.-B."/>
            <person name="Han K."/>
            <person name="Lee J."/>
            <person name="Park M."/>
            <person name="Lee H.-A."/>
            <person name="Lee H.-Y."/>
            <person name="Lee Y."/>
            <person name="Oh S."/>
            <person name="Lee J.H."/>
            <person name="Choi E."/>
            <person name="Choi E."/>
            <person name="Lee S.E."/>
            <person name="Jeon J."/>
            <person name="Kim H."/>
            <person name="Choi G."/>
            <person name="Song H."/>
            <person name="Lee J."/>
            <person name="Lee S.-C."/>
            <person name="Kwon J.-K."/>
            <person name="Lee H.-Y."/>
            <person name="Koo N."/>
            <person name="Hong Y."/>
            <person name="Kim R.W."/>
            <person name="Kang W.-H."/>
            <person name="Huh J.H."/>
            <person name="Kang B.-C."/>
            <person name="Yang T.-J."/>
            <person name="Lee Y.-H."/>
            <person name="Bennetzen J.L."/>
            <person name="Choi D."/>
        </authorList>
    </citation>
    <scope>NUCLEOTIDE SEQUENCE [LARGE SCALE GENOMIC DNA]</scope>
    <source>
        <strain evidence="3">cv. PBC81</strain>
    </source>
</reference>